<protein>
    <submittedName>
        <fullName evidence="2">Uncharacterized protein</fullName>
    </submittedName>
</protein>
<feature type="region of interest" description="Disordered" evidence="1">
    <location>
        <begin position="13"/>
        <end position="42"/>
    </location>
</feature>
<evidence type="ECO:0000313" key="2">
    <source>
        <dbReference type="EMBL" id="GBN27730.1"/>
    </source>
</evidence>
<feature type="compositionally biased region" description="Pro residues" evidence="1">
    <location>
        <begin position="82"/>
        <end position="92"/>
    </location>
</feature>
<reference evidence="2 3" key="1">
    <citation type="journal article" date="2019" name="Sci. Rep.">
        <title>Orb-weaving spider Araneus ventricosus genome elucidates the spidroin gene catalogue.</title>
        <authorList>
            <person name="Kono N."/>
            <person name="Nakamura H."/>
            <person name="Ohtoshi R."/>
            <person name="Moran D.A.P."/>
            <person name="Shinohara A."/>
            <person name="Yoshida Y."/>
            <person name="Fujiwara M."/>
            <person name="Mori M."/>
            <person name="Tomita M."/>
            <person name="Arakawa K."/>
        </authorList>
    </citation>
    <scope>NUCLEOTIDE SEQUENCE [LARGE SCALE GENOMIC DNA]</scope>
</reference>
<keyword evidence="3" id="KW-1185">Reference proteome</keyword>
<feature type="region of interest" description="Disordered" evidence="1">
    <location>
        <begin position="54"/>
        <end position="92"/>
    </location>
</feature>
<proteinExistence type="predicted"/>
<gene>
    <name evidence="2" type="ORF">AVEN_62142_1</name>
</gene>
<comment type="caution">
    <text evidence="2">The sequence shown here is derived from an EMBL/GenBank/DDBJ whole genome shotgun (WGS) entry which is preliminary data.</text>
</comment>
<evidence type="ECO:0000256" key="1">
    <source>
        <dbReference type="SAM" id="MobiDB-lite"/>
    </source>
</evidence>
<organism evidence="2 3">
    <name type="scientific">Araneus ventricosus</name>
    <name type="common">Orbweaver spider</name>
    <name type="synonym">Epeira ventricosa</name>
    <dbReference type="NCBI Taxonomy" id="182803"/>
    <lineage>
        <taxon>Eukaryota</taxon>
        <taxon>Metazoa</taxon>
        <taxon>Ecdysozoa</taxon>
        <taxon>Arthropoda</taxon>
        <taxon>Chelicerata</taxon>
        <taxon>Arachnida</taxon>
        <taxon>Araneae</taxon>
        <taxon>Araneomorphae</taxon>
        <taxon>Entelegynae</taxon>
        <taxon>Araneoidea</taxon>
        <taxon>Araneidae</taxon>
        <taxon>Araneus</taxon>
    </lineage>
</organism>
<name>A0A4Y2MN13_ARAVE</name>
<dbReference type="AlphaFoldDB" id="A0A4Y2MN13"/>
<dbReference type="Proteomes" id="UP000499080">
    <property type="component" value="Unassembled WGS sequence"/>
</dbReference>
<accession>A0A4Y2MN13</accession>
<sequence>MIRFEASQEIFWDGPRNFEPQLDDEEDTSVGTSLPMLPHHTNGERLNHVRLSVHQTHKHGGSSVEMGFETGTLQRRSRDPTTRPPRFPESTF</sequence>
<dbReference type="EMBL" id="BGPR01007549">
    <property type="protein sequence ID" value="GBN27730.1"/>
    <property type="molecule type" value="Genomic_DNA"/>
</dbReference>
<evidence type="ECO:0000313" key="3">
    <source>
        <dbReference type="Proteomes" id="UP000499080"/>
    </source>
</evidence>